<evidence type="ECO:0000256" key="5">
    <source>
        <dbReference type="ARBA" id="ARBA00022901"/>
    </source>
</evidence>
<evidence type="ECO:0000256" key="4">
    <source>
        <dbReference type="ARBA" id="ARBA00022685"/>
    </source>
</evidence>
<dbReference type="PANTHER" id="PTHR11438">
    <property type="entry name" value="PROENKEPHALIN"/>
    <property type="match status" value="1"/>
</dbReference>
<keyword evidence="5 9" id="KW-0555">Opioid peptide</keyword>
<dbReference type="InterPro" id="IPR000703">
    <property type="entry name" value="Proenkphlin_A"/>
</dbReference>
<dbReference type="PROSITE" id="PS51257">
    <property type="entry name" value="PROKAR_LIPOPROTEIN"/>
    <property type="match status" value="1"/>
</dbReference>
<dbReference type="PRINTS" id="PR01028">
    <property type="entry name" value="OPIOIDPRCRSR"/>
</dbReference>
<dbReference type="AlphaFoldDB" id="Q9I9M0"/>
<evidence type="ECO:0000256" key="1">
    <source>
        <dbReference type="ARBA" id="ARBA00004613"/>
    </source>
</evidence>
<dbReference type="Pfam" id="PF01160">
    <property type="entry name" value="Opiods_neuropep"/>
    <property type="match status" value="1"/>
</dbReference>
<evidence type="ECO:0000256" key="10">
    <source>
        <dbReference type="SAM" id="SignalP"/>
    </source>
</evidence>
<evidence type="ECO:0000313" key="11">
    <source>
        <dbReference type="EMBL" id="AAF44658.1"/>
    </source>
</evidence>
<feature type="chain" id="PRO_5004327226" evidence="10">
    <location>
        <begin position="25"/>
        <end position="267"/>
    </location>
</feature>
<comment type="subcellular location">
    <subcellularLocation>
        <location evidence="1 9">Secreted</location>
    </subcellularLocation>
</comment>
<keyword evidence="6" id="KW-1015">Disulfide bond</keyword>
<dbReference type="InterPro" id="IPR006024">
    <property type="entry name" value="Opioid_neupept"/>
</dbReference>
<dbReference type="GO" id="GO:0030425">
    <property type="term" value="C:dendrite"/>
    <property type="evidence" value="ECO:0007669"/>
    <property type="project" value="TreeGrafter"/>
</dbReference>
<name>Q9I9M0_NEOFS</name>
<sequence>MALLVKCSCLLLVFCACLILAVRAECSKDCAHCTYHLGQHADINPLSCTLECEGKLPSVRSWDMCKELLQVGKPEIMQEGETASVENDKENDEQRMFAKRYGGFMKRYGGFMKKMDELYHIEPEDENNGREILAKRYGGFMKKDPEAGSLTDSSDLLRDLLYTGENREADHYVECNEKDGNIMKRYGGFMRSLKRSSDQDDVAKDLQKRYGGFMRRVGRPEWKLDNQKRYGGFMRRFADALLSDEDGEIYSKEVPDIEKRYGGFMGY</sequence>
<reference evidence="11" key="1">
    <citation type="journal article" date="2000" name="Brain Res.">
        <title>Deciphering the origin of Met-enkephalin and Leu-enkephalin in Lobe-finned fish: cloning of australian lungfish proenkephalin.</title>
        <authorList>
            <person name="Sollars C."/>
            <person name="Danielson P."/>
            <person name="Joss J.M."/>
            <person name="Dores R.M."/>
        </authorList>
    </citation>
    <scope>NUCLEOTIDE SEQUENCE</scope>
    <source>
        <tissue evidence="11">Brain</tissue>
    </source>
</reference>
<organism evidence="11">
    <name type="scientific">Neoceratodus forsteri</name>
    <name type="common">Australian lungfish</name>
    <name type="synonym">Ceratodus forsteri</name>
    <dbReference type="NCBI Taxonomy" id="7892"/>
    <lineage>
        <taxon>Eukaryota</taxon>
        <taxon>Metazoa</taxon>
        <taxon>Chordata</taxon>
        <taxon>Craniata</taxon>
        <taxon>Vertebrata</taxon>
        <taxon>Euteleostomi</taxon>
        <taxon>Dipnomorpha</taxon>
        <taxon>Ceratodontiformes</taxon>
        <taxon>Ceratodontoidei</taxon>
        <taxon>Ceratodontidae</taxon>
        <taxon>Neoceratodus</taxon>
    </lineage>
</organism>
<dbReference type="GO" id="GO:0043679">
    <property type="term" value="C:axon terminus"/>
    <property type="evidence" value="ECO:0007669"/>
    <property type="project" value="TreeGrafter"/>
</dbReference>
<protein>
    <submittedName>
        <fullName evidence="11">Proenkephalin</fullName>
    </submittedName>
</protein>
<evidence type="ECO:0000256" key="6">
    <source>
        <dbReference type="ARBA" id="ARBA00023157"/>
    </source>
</evidence>
<keyword evidence="8 9" id="KW-0527">Neuropeptide</keyword>
<dbReference type="PRINTS" id="PR01029">
    <property type="entry name" value="PENKAPRCRSR"/>
</dbReference>
<proteinExistence type="evidence at transcript level"/>
<dbReference type="GO" id="GO:0007268">
    <property type="term" value="P:chemical synaptic transmission"/>
    <property type="evidence" value="ECO:0007669"/>
    <property type="project" value="TreeGrafter"/>
</dbReference>
<dbReference type="GO" id="GO:0005576">
    <property type="term" value="C:extracellular region"/>
    <property type="evidence" value="ECO:0007669"/>
    <property type="project" value="UniProtKB-SubCell"/>
</dbReference>
<evidence type="ECO:0000256" key="8">
    <source>
        <dbReference type="ARBA" id="ARBA00023320"/>
    </source>
</evidence>
<dbReference type="PROSITE" id="PS01252">
    <property type="entry name" value="OPIOIDS_PRECURSOR"/>
    <property type="match status" value="1"/>
</dbReference>
<evidence type="ECO:0000256" key="7">
    <source>
        <dbReference type="ARBA" id="ARBA00023205"/>
    </source>
</evidence>
<accession>Q9I9M0</accession>
<dbReference type="GO" id="GO:0007600">
    <property type="term" value="P:sensory perception"/>
    <property type="evidence" value="ECO:0007669"/>
    <property type="project" value="TreeGrafter"/>
</dbReference>
<dbReference type="GO" id="GO:0001515">
    <property type="term" value="F:opioid peptide activity"/>
    <property type="evidence" value="ECO:0007669"/>
    <property type="project" value="UniProtKB-KW"/>
</dbReference>
<dbReference type="GO" id="GO:0043025">
    <property type="term" value="C:neuronal cell body"/>
    <property type="evidence" value="ECO:0007669"/>
    <property type="project" value="TreeGrafter"/>
</dbReference>
<feature type="signal peptide" evidence="10">
    <location>
        <begin position="1"/>
        <end position="24"/>
    </location>
</feature>
<keyword evidence="7" id="KW-0257">Endorphin</keyword>
<dbReference type="EMBL" id="AF232671">
    <property type="protein sequence ID" value="AAF44658.1"/>
    <property type="molecule type" value="mRNA"/>
</dbReference>
<dbReference type="GO" id="GO:0031628">
    <property type="term" value="F:opioid receptor binding"/>
    <property type="evidence" value="ECO:0007669"/>
    <property type="project" value="TreeGrafter"/>
</dbReference>
<dbReference type="GO" id="GO:0005886">
    <property type="term" value="C:plasma membrane"/>
    <property type="evidence" value="ECO:0007669"/>
    <property type="project" value="TreeGrafter"/>
</dbReference>
<dbReference type="PANTHER" id="PTHR11438:SF3">
    <property type="entry name" value="PROENKEPHALIN-A"/>
    <property type="match status" value="1"/>
</dbReference>
<evidence type="ECO:0000256" key="9">
    <source>
        <dbReference type="RuleBase" id="RU004400"/>
    </source>
</evidence>
<evidence type="ECO:0000256" key="2">
    <source>
        <dbReference type="ARBA" id="ARBA00008543"/>
    </source>
</evidence>
<evidence type="ECO:0000256" key="3">
    <source>
        <dbReference type="ARBA" id="ARBA00022525"/>
    </source>
</evidence>
<keyword evidence="10" id="KW-0732">Signal</keyword>
<keyword evidence="4 9" id="KW-0165">Cleavage on pair of basic residues</keyword>
<dbReference type="GO" id="GO:0007218">
    <property type="term" value="P:neuropeptide signaling pathway"/>
    <property type="evidence" value="ECO:0007669"/>
    <property type="project" value="UniProtKB-KW"/>
</dbReference>
<keyword evidence="3" id="KW-0964">Secreted</keyword>
<comment type="similarity">
    <text evidence="2 9">Belongs to the opioid neuropeptide precursor family.</text>
</comment>